<evidence type="ECO:0000256" key="8">
    <source>
        <dbReference type="ARBA" id="ARBA00031737"/>
    </source>
</evidence>
<evidence type="ECO:0000256" key="7">
    <source>
        <dbReference type="ARBA" id="ARBA00023306"/>
    </source>
</evidence>
<keyword evidence="7" id="KW-0131">Cell cycle</keyword>
<evidence type="ECO:0000256" key="3">
    <source>
        <dbReference type="ARBA" id="ARBA00018787"/>
    </source>
</evidence>
<dbReference type="EMBL" id="JGZP01000016">
    <property type="protein sequence ID" value="KFI95704.1"/>
    <property type="molecule type" value="Genomic_DNA"/>
</dbReference>
<dbReference type="Gene3D" id="6.10.250.660">
    <property type="match status" value="2"/>
</dbReference>
<proteinExistence type="inferred from homology"/>
<evidence type="ECO:0000256" key="9">
    <source>
        <dbReference type="SAM" id="MobiDB-lite"/>
    </source>
</evidence>
<sequence length="165" mass="17273">MVSVDDIRNKTFQTVRFKEGYDVDEIDDFLDQVVDRMKAGRPMTAAELDAQTFHTVRFKEGYDVADVDEFLNELTHDAMTRGSTPAPAATVSTATAPTAAGAATAAPSVTPAYPTGTGTATPTPAPSAPSPSGIHDDPRANGWDAGAASVSGNDPFSGDEAQIPW</sequence>
<gene>
    <name evidence="10" type="ORF">BSTEL_0510</name>
</gene>
<feature type="region of interest" description="Disordered" evidence="9">
    <location>
        <begin position="78"/>
        <end position="165"/>
    </location>
</feature>
<evidence type="ECO:0000256" key="5">
    <source>
        <dbReference type="ARBA" id="ARBA00022618"/>
    </source>
</evidence>
<name>A0A087DJK4_9BIFI</name>
<evidence type="ECO:0000256" key="2">
    <source>
        <dbReference type="ARBA" id="ARBA00009008"/>
    </source>
</evidence>
<comment type="subcellular location">
    <subcellularLocation>
        <location evidence="1">Cytoplasm</location>
    </subcellularLocation>
</comment>
<comment type="similarity">
    <text evidence="2">Belongs to the DivIVA family.</text>
</comment>
<reference evidence="10 11" key="1">
    <citation type="submission" date="2014-03" db="EMBL/GenBank/DDBJ databases">
        <title>Genomics of Bifidobacteria.</title>
        <authorList>
            <person name="Ventura M."/>
            <person name="Milani C."/>
            <person name="Lugli G.A."/>
        </authorList>
    </citation>
    <scope>NUCLEOTIDE SEQUENCE [LARGE SCALE GENOMIC DNA]</scope>
    <source>
        <strain evidence="10 11">DSM 23968</strain>
    </source>
</reference>
<keyword evidence="4" id="KW-0963">Cytoplasm</keyword>
<feature type="compositionally biased region" description="Low complexity" evidence="9">
    <location>
        <begin position="82"/>
        <end position="122"/>
    </location>
</feature>
<keyword evidence="5 10" id="KW-0132">Cell division</keyword>
<dbReference type="GO" id="GO:0005737">
    <property type="term" value="C:cytoplasm"/>
    <property type="evidence" value="ECO:0007669"/>
    <property type="project" value="UniProtKB-SubCell"/>
</dbReference>
<dbReference type="NCBIfam" id="TIGR03544">
    <property type="entry name" value="DivI1A_domain"/>
    <property type="match status" value="2"/>
</dbReference>
<dbReference type="Proteomes" id="UP000029004">
    <property type="component" value="Unassembled WGS sequence"/>
</dbReference>
<evidence type="ECO:0000256" key="6">
    <source>
        <dbReference type="ARBA" id="ARBA00023054"/>
    </source>
</evidence>
<evidence type="ECO:0000313" key="11">
    <source>
        <dbReference type="Proteomes" id="UP000029004"/>
    </source>
</evidence>
<evidence type="ECO:0000256" key="1">
    <source>
        <dbReference type="ARBA" id="ARBA00004496"/>
    </source>
</evidence>
<protein>
    <recommendedName>
        <fullName evidence="3">Cell wall synthesis protein Wag31</fullName>
    </recommendedName>
    <alternativeName>
        <fullName evidence="8">Antigen 84</fullName>
    </alternativeName>
</protein>
<dbReference type="eggNOG" id="COG1566">
    <property type="taxonomic scope" value="Bacteria"/>
</dbReference>
<dbReference type="AlphaFoldDB" id="A0A087DJK4"/>
<evidence type="ECO:0000313" key="10">
    <source>
        <dbReference type="EMBL" id="KFI95704.1"/>
    </source>
</evidence>
<comment type="caution">
    <text evidence="10">The sequence shown here is derived from an EMBL/GenBank/DDBJ whole genome shotgun (WGS) entry which is preliminary data.</text>
</comment>
<keyword evidence="6" id="KW-0175">Coiled coil</keyword>
<dbReference type="InterPro" id="IPR007793">
    <property type="entry name" value="DivIVA_fam"/>
</dbReference>
<keyword evidence="11" id="KW-1185">Reference proteome</keyword>
<dbReference type="InterPro" id="IPR019933">
    <property type="entry name" value="DivIVA_domain"/>
</dbReference>
<organism evidence="10 11">
    <name type="scientific">Bifidobacterium stellenboschense</name>
    <dbReference type="NCBI Taxonomy" id="762211"/>
    <lineage>
        <taxon>Bacteria</taxon>
        <taxon>Bacillati</taxon>
        <taxon>Actinomycetota</taxon>
        <taxon>Actinomycetes</taxon>
        <taxon>Bifidobacteriales</taxon>
        <taxon>Bifidobacteriaceae</taxon>
        <taxon>Bifidobacterium</taxon>
    </lineage>
</organism>
<dbReference type="PANTHER" id="PTHR35794:SF2">
    <property type="entry name" value="CELL DIVISION PROTEIN DIVIVA"/>
    <property type="match status" value="1"/>
</dbReference>
<accession>A0A087DJK4</accession>
<dbReference type="OrthoDB" id="9815492at2"/>
<dbReference type="STRING" id="762211.BSTEL_0510"/>
<evidence type="ECO:0000256" key="4">
    <source>
        <dbReference type="ARBA" id="ARBA00022490"/>
    </source>
</evidence>
<dbReference type="PANTHER" id="PTHR35794">
    <property type="entry name" value="CELL DIVISION PROTEIN DIVIVA"/>
    <property type="match status" value="1"/>
</dbReference>
<dbReference type="GO" id="GO:0051301">
    <property type="term" value="P:cell division"/>
    <property type="evidence" value="ECO:0007669"/>
    <property type="project" value="UniProtKB-KW"/>
</dbReference>